<evidence type="ECO:0000259" key="7">
    <source>
        <dbReference type="Pfam" id="PF04542"/>
    </source>
</evidence>
<dbReference type="NCBIfam" id="TIGR02937">
    <property type="entry name" value="sigma70-ECF"/>
    <property type="match status" value="1"/>
</dbReference>
<dbReference type="InterPro" id="IPR013325">
    <property type="entry name" value="RNA_pol_sigma_r2"/>
</dbReference>
<evidence type="ECO:0000256" key="3">
    <source>
        <dbReference type="ARBA" id="ARBA00023082"/>
    </source>
</evidence>
<feature type="region of interest" description="Disordered" evidence="6">
    <location>
        <begin position="1"/>
        <end position="27"/>
    </location>
</feature>
<name>I4ED13_9BACT</name>
<dbReference type="InterPro" id="IPR014284">
    <property type="entry name" value="RNA_pol_sigma-70_dom"/>
</dbReference>
<dbReference type="PANTHER" id="PTHR43133">
    <property type="entry name" value="RNA POLYMERASE ECF-TYPE SIGMA FACTO"/>
    <property type="match status" value="1"/>
</dbReference>
<evidence type="ECO:0000256" key="1">
    <source>
        <dbReference type="ARBA" id="ARBA00010641"/>
    </source>
</evidence>
<protein>
    <submittedName>
        <fullName evidence="8">Putative RNA polymerase sigma factor protein, ECF family</fullName>
    </submittedName>
</protein>
<dbReference type="AlphaFoldDB" id="I4ED13"/>
<dbReference type="GO" id="GO:0016987">
    <property type="term" value="F:sigma factor activity"/>
    <property type="evidence" value="ECO:0007669"/>
    <property type="project" value="UniProtKB-KW"/>
</dbReference>
<evidence type="ECO:0000313" key="8">
    <source>
        <dbReference type="EMBL" id="CCF82575.1"/>
    </source>
</evidence>
<keyword evidence="4" id="KW-0238">DNA-binding</keyword>
<evidence type="ECO:0000256" key="6">
    <source>
        <dbReference type="SAM" id="MobiDB-lite"/>
    </source>
</evidence>
<keyword evidence="9" id="KW-1185">Reference proteome</keyword>
<organism evidence="8 9">
    <name type="scientific">Nitrolancea hollandica Lb</name>
    <dbReference type="NCBI Taxonomy" id="1129897"/>
    <lineage>
        <taxon>Bacteria</taxon>
        <taxon>Pseudomonadati</taxon>
        <taxon>Thermomicrobiota</taxon>
        <taxon>Thermomicrobia</taxon>
        <taxon>Sphaerobacterales</taxon>
        <taxon>Sphaerobacterineae</taxon>
        <taxon>Sphaerobacteraceae</taxon>
        <taxon>Nitrolancea</taxon>
    </lineage>
</organism>
<feature type="domain" description="RNA polymerase sigma-70 region 2" evidence="7">
    <location>
        <begin position="34"/>
        <end position="105"/>
    </location>
</feature>
<dbReference type="Gene3D" id="1.10.10.10">
    <property type="entry name" value="Winged helix-like DNA-binding domain superfamily/Winged helix DNA-binding domain"/>
    <property type="match status" value="1"/>
</dbReference>
<dbReference type="OrthoDB" id="512253at2"/>
<comment type="similarity">
    <text evidence="1">Belongs to the sigma-70 factor family. ECF subfamily.</text>
</comment>
<dbReference type="PANTHER" id="PTHR43133:SF8">
    <property type="entry name" value="RNA POLYMERASE SIGMA FACTOR HI_1459-RELATED"/>
    <property type="match status" value="1"/>
</dbReference>
<dbReference type="RefSeq" id="WP_008474739.1">
    <property type="nucleotide sequence ID" value="NZ_CAGS01000037.1"/>
</dbReference>
<evidence type="ECO:0000313" key="9">
    <source>
        <dbReference type="Proteomes" id="UP000004221"/>
    </source>
</evidence>
<proteinExistence type="inferred from homology"/>
<dbReference type="GO" id="GO:0006352">
    <property type="term" value="P:DNA-templated transcription initiation"/>
    <property type="evidence" value="ECO:0007669"/>
    <property type="project" value="InterPro"/>
</dbReference>
<dbReference type="Proteomes" id="UP000004221">
    <property type="component" value="Unassembled WGS sequence"/>
</dbReference>
<feature type="compositionally biased region" description="Polar residues" evidence="6">
    <location>
        <begin position="1"/>
        <end position="12"/>
    </location>
</feature>
<dbReference type="InterPro" id="IPR013324">
    <property type="entry name" value="RNA_pol_sigma_r3/r4-like"/>
</dbReference>
<dbReference type="InterPro" id="IPR007627">
    <property type="entry name" value="RNA_pol_sigma70_r2"/>
</dbReference>
<reference evidence="8 9" key="1">
    <citation type="journal article" date="2012" name="ISME J.">
        <title>Nitrification expanded: discovery, physiology and genomics of a nitrite-oxidizing bacterium from the phylum Chloroflexi.</title>
        <authorList>
            <person name="Sorokin D.Y."/>
            <person name="Lucker S."/>
            <person name="Vejmelkova D."/>
            <person name="Kostrikina N.A."/>
            <person name="Kleerebezem R."/>
            <person name="Rijpstra W.I."/>
            <person name="Damste J.S."/>
            <person name="Le Paslier D."/>
            <person name="Muyzer G."/>
            <person name="Wagner M."/>
            <person name="van Loosdrecht M.C."/>
            <person name="Daims H."/>
        </authorList>
    </citation>
    <scope>NUCLEOTIDE SEQUENCE [LARGE SCALE GENOMIC DNA]</scope>
    <source>
        <strain evidence="9">none</strain>
    </source>
</reference>
<dbReference type="Gene3D" id="1.10.1740.10">
    <property type="match status" value="1"/>
</dbReference>
<comment type="caution">
    <text evidence="8">The sequence shown here is derived from an EMBL/GenBank/DDBJ whole genome shotgun (WGS) entry which is preliminary data.</text>
</comment>
<dbReference type="SUPFAM" id="SSF88659">
    <property type="entry name" value="Sigma3 and sigma4 domains of RNA polymerase sigma factors"/>
    <property type="match status" value="1"/>
</dbReference>
<accession>I4ED13</accession>
<evidence type="ECO:0000256" key="4">
    <source>
        <dbReference type="ARBA" id="ARBA00023125"/>
    </source>
</evidence>
<keyword evidence="2" id="KW-0805">Transcription regulation</keyword>
<dbReference type="EMBL" id="CAGS01000037">
    <property type="protein sequence ID" value="CCF82575.1"/>
    <property type="molecule type" value="Genomic_DNA"/>
</dbReference>
<evidence type="ECO:0000256" key="2">
    <source>
        <dbReference type="ARBA" id="ARBA00023015"/>
    </source>
</evidence>
<gene>
    <name evidence="8" type="ORF">NITHO_1310003</name>
</gene>
<dbReference type="InterPro" id="IPR039425">
    <property type="entry name" value="RNA_pol_sigma-70-like"/>
</dbReference>
<evidence type="ECO:0000256" key="5">
    <source>
        <dbReference type="ARBA" id="ARBA00023163"/>
    </source>
</evidence>
<dbReference type="Pfam" id="PF04542">
    <property type="entry name" value="Sigma70_r2"/>
    <property type="match status" value="1"/>
</dbReference>
<keyword evidence="5" id="KW-0804">Transcription</keyword>
<dbReference type="SUPFAM" id="SSF88946">
    <property type="entry name" value="Sigma2 domain of RNA polymerase sigma factors"/>
    <property type="match status" value="1"/>
</dbReference>
<sequence>MRSAQVGDSESQGLGPESGQATEEQRRALAEAIEKHWDELVHAARTYTSKFGPPGDTNSLSQEVLQDALVTVVRTAARFDTSRPARPWLRRIIFNQARTACRDRRTERKYIQPVTDAARGAVTREDDPSEHSEAELFGLLGATSKGADHGVDDDVEEILALVGESDREVLRLSVCEGLQGPDLAARLGVSKGAAYVRKCRAIERLRTAYIRSRSGQEGP</sequence>
<keyword evidence="3" id="KW-0731">Sigma factor</keyword>
<dbReference type="InterPro" id="IPR036388">
    <property type="entry name" value="WH-like_DNA-bd_sf"/>
</dbReference>
<dbReference type="GO" id="GO:0003677">
    <property type="term" value="F:DNA binding"/>
    <property type="evidence" value="ECO:0007669"/>
    <property type="project" value="UniProtKB-KW"/>
</dbReference>